<accession>A0A840RBS7</accession>
<dbReference type="NCBIfam" id="TIGR02914">
    <property type="entry name" value="EpsI_fam"/>
    <property type="match status" value="1"/>
</dbReference>
<dbReference type="InterPro" id="IPR054653">
    <property type="entry name" value="EpsI_type_B_pred"/>
</dbReference>
<evidence type="ECO:0000313" key="3">
    <source>
        <dbReference type="Proteomes" id="UP000543030"/>
    </source>
</evidence>
<dbReference type="NCBIfam" id="NF045609">
    <property type="entry name" value="EpsI_type_B"/>
    <property type="match status" value="1"/>
</dbReference>
<gene>
    <name evidence="2" type="ORF">HNQ50_001528</name>
</gene>
<protein>
    <submittedName>
        <fullName evidence="2">EpsI family protein</fullName>
    </submittedName>
</protein>
<sequence length="231" mass="25348">MTLALPTMQWRPVLLAVLIAAGPVLAWSFTPHHLMADSRQSIDLENTMPKRIGEWQMVPDAGQAVISPDVQAALDKFYSQTLSRVYVNPQGYALMLSIAYGKQQTDSLRLHNPEICYSAQGFALSDRANATVLNPSGPLPVKRVFAQAGSRSEPITYWITVGDIVANETTHRKLLQVQYGLKGQIPDGVLVRVSSLDTDTGRAYAMQDSFIHAMNKTLSADALRMMMGQGS</sequence>
<organism evidence="2 3">
    <name type="scientific">Silvimonas terrae</name>
    <dbReference type="NCBI Taxonomy" id="300266"/>
    <lineage>
        <taxon>Bacteria</taxon>
        <taxon>Pseudomonadati</taxon>
        <taxon>Pseudomonadota</taxon>
        <taxon>Betaproteobacteria</taxon>
        <taxon>Neisseriales</taxon>
        <taxon>Chitinibacteraceae</taxon>
        <taxon>Silvimonas</taxon>
    </lineage>
</organism>
<name>A0A840RBS7_9NEIS</name>
<dbReference type="EMBL" id="JACHHN010000003">
    <property type="protein sequence ID" value="MBB5190805.1"/>
    <property type="molecule type" value="Genomic_DNA"/>
</dbReference>
<dbReference type="RefSeq" id="WP_184099211.1">
    <property type="nucleotide sequence ID" value="NZ_JACHHN010000003.1"/>
</dbReference>
<proteinExistence type="predicted"/>
<dbReference type="Pfam" id="PF11984">
    <property type="entry name" value="DUF3485"/>
    <property type="match status" value="1"/>
</dbReference>
<dbReference type="InterPro" id="IPR014263">
    <property type="entry name" value="Methanolan_biosynth_EpsI"/>
</dbReference>
<comment type="caution">
    <text evidence="2">The sequence shown here is derived from an EMBL/GenBank/DDBJ whole genome shotgun (WGS) entry which is preliminary data.</text>
</comment>
<feature type="domain" description="Methanolan biosynthesis EpsI" evidence="1">
    <location>
        <begin position="14"/>
        <end position="219"/>
    </location>
</feature>
<reference evidence="2 3" key="1">
    <citation type="submission" date="2020-08" db="EMBL/GenBank/DDBJ databases">
        <title>Genomic Encyclopedia of Type Strains, Phase IV (KMG-IV): sequencing the most valuable type-strain genomes for metagenomic binning, comparative biology and taxonomic classification.</title>
        <authorList>
            <person name="Goeker M."/>
        </authorList>
    </citation>
    <scope>NUCLEOTIDE SEQUENCE [LARGE SCALE GENOMIC DNA]</scope>
    <source>
        <strain evidence="2 3">DSM 18233</strain>
    </source>
</reference>
<dbReference type="Proteomes" id="UP000543030">
    <property type="component" value="Unassembled WGS sequence"/>
</dbReference>
<evidence type="ECO:0000313" key="2">
    <source>
        <dbReference type="EMBL" id="MBB5190805.1"/>
    </source>
</evidence>
<evidence type="ECO:0000259" key="1">
    <source>
        <dbReference type="Pfam" id="PF11984"/>
    </source>
</evidence>
<keyword evidence="3" id="KW-1185">Reference proteome</keyword>
<dbReference type="AlphaFoldDB" id="A0A840RBS7"/>